<dbReference type="GO" id="GO:0006814">
    <property type="term" value="P:sodium ion transport"/>
    <property type="evidence" value="ECO:0007669"/>
    <property type="project" value="InterPro"/>
</dbReference>
<feature type="domain" description="COMM" evidence="3">
    <location>
        <begin position="143"/>
        <end position="210"/>
    </location>
</feature>
<dbReference type="EMBL" id="SRMA01024547">
    <property type="protein sequence ID" value="TRZ00306.1"/>
    <property type="molecule type" value="Genomic_DNA"/>
</dbReference>
<keyword evidence="5" id="KW-1185">Reference proteome</keyword>
<evidence type="ECO:0000313" key="4">
    <source>
        <dbReference type="EMBL" id="TRZ00306.1"/>
    </source>
</evidence>
<dbReference type="PROSITE" id="PS51269">
    <property type="entry name" value="COMM"/>
    <property type="match status" value="1"/>
</dbReference>
<evidence type="ECO:0000256" key="2">
    <source>
        <dbReference type="ARBA" id="ARBA00093469"/>
    </source>
</evidence>
<dbReference type="Proteomes" id="UP000316079">
    <property type="component" value="Unassembled WGS sequence"/>
</dbReference>
<dbReference type="CDD" id="cd04751">
    <property type="entry name" value="Commd3"/>
    <property type="match status" value="1"/>
</dbReference>
<evidence type="ECO:0000313" key="5">
    <source>
        <dbReference type="Proteomes" id="UP000316079"/>
    </source>
</evidence>
<dbReference type="PANTHER" id="PTHR31159">
    <property type="entry name" value="COMM DOMAIN-CONTAINING PROTEIN 3"/>
    <property type="match status" value="1"/>
</dbReference>
<dbReference type="Pfam" id="PF07258">
    <property type="entry name" value="COMM_domain"/>
    <property type="match status" value="1"/>
</dbReference>
<dbReference type="Pfam" id="PF21672">
    <property type="entry name" value="COMM_HN"/>
    <property type="match status" value="1"/>
</dbReference>
<proteinExistence type="inferred from homology"/>
<dbReference type="AlphaFoldDB" id="A0A553RDQ3"/>
<organism evidence="4 5">
    <name type="scientific">Danionella cerebrum</name>
    <dbReference type="NCBI Taxonomy" id="2873325"/>
    <lineage>
        <taxon>Eukaryota</taxon>
        <taxon>Metazoa</taxon>
        <taxon>Chordata</taxon>
        <taxon>Craniata</taxon>
        <taxon>Vertebrata</taxon>
        <taxon>Euteleostomi</taxon>
        <taxon>Actinopterygii</taxon>
        <taxon>Neopterygii</taxon>
        <taxon>Teleostei</taxon>
        <taxon>Ostariophysi</taxon>
        <taxon>Cypriniformes</taxon>
        <taxon>Danionidae</taxon>
        <taxon>Danioninae</taxon>
        <taxon>Danionella</taxon>
    </lineage>
</organism>
<dbReference type="OrthoDB" id="1917519at2759"/>
<protein>
    <recommendedName>
        <fullName evidence="1">COMM domain-containing protein 3</fullName>
    </recommendedName>
</protein>
<evidence type="ECO:0000256" key="1">
    <source>
        <dbReference type="ARBA" id="ARBA00016548"/>
    </source>
</evidence>
<dbReference type="InterPro" id="IPR017920">
    <property type="entry name" value="COMM"/>
</dbReference>
<comment type="caution">
    <text evidence="4">The sequence shown here is derived from an EMBL/GenBank/DDBJ whole genome shotgun (WGS) entry which is preliminary data.</text>
</comment>
<comment type="similarity">
    <text evidence="2">Belongs to the COMM domain-containing protein 3 family.</text>
</comment>
<evidence type="ECO:0000259" key="3">
    <source>
        <dbReference type="PROSITE" id="PS51269"/>
    </source>
</evidence>
<reference evidence="4 5" key="1">
    <citation type="journal article" date="2019" name="Sci. Data">
        <title>Hybrid genome assembly and annotation of Danionella translucida.</title>
        <authorList>
            <person name="Kadobianskyi M."/>
            <person name="Schulze L."/>
            <person name="Schuelke M."/>
            <person name="Judkewitz B."/>
        </authorList>
    </citation>
    <scope>NUCLEOTIDE SEQUENCE [LARGE SCALE GENOMIC DNA]</scope>
    <source>
        <strain evidence="4 5">Bolton</strain>
    </source>
</reference>
<dbReference type="PANTHER" id="PTHR31159:SF1">
    <property type="entry name" value="COMM DOMAIN-CONTAINING PROTEIN 3"/>
    <property type="match status" value="1"/>
</dbReference>
<accession>A0A553RDQ3</accession>
<sequence>MEVSESVMKGLQTLADPSLFDLKSFILFTEVAFDSLLSPRGESALVGFFIEERISTGQLVQGQGKANQDLKHIDPITLKSCHTAATTFILEGIKHNVDKSTMGSCLEDLRFSTERVDIFYTSFQKNKTALECLLSSIDSCPPHVTDVTWRLEYCLKNSHVHKVNQPSYLISLNTEKGGTSSHINFNCTMEQLQDLVGKMKDAAKSLERATQA</sequence>
<gene>
    <name evidence="4" type="ORF">DNTS_009906</name>
</gene>
<dbReference type="InterPro" id="IPR037355">
    <property type="entry name" value="COMMD3"/>
</dbReference>
<name>A0A553RDQ3_9TELE</name>